<sequence>MIKIPGLYSRVGKEARDLLYKDFARQPPIHFHFGLLDCNCGLHFRIRQVPGFGTDFRATAPYNCKGELQFLHDYVGITSGIGLKANIDSLGGFEPFVSFSGLVGTDLVSLGTDLRFDLFTRAFSSIDAGIRVNTPILIASLTVDDSLDSISGSCYRAVIPVTRTSVAAELKYLFSKGDTWLTLGAQHALFPWTFIKSRINTKGEAAAMIQLGLWKFLFTIVGEVRVGGDYKWTPKVGFSVKLKK</sequence>
<evidence type="ECO:0000313" key="2">
    <source>
        <dbReference type="Proteomes" id="UP001057402"/>
    </source>
</evidence>
<name>A0ACB9P0P5_9MYRT</name>
<protein>
    <submittedName>
        <fullName evidence="1">Uncharacterized protein</fullName>
    </submittedName>
</protein>
<gene>
    <name evidence="1" type="ORF">MLD38_027182</name>
</gene>
<dbReference type="EMBL" id="CM042886">
    <property type="protein sequence ID" value="KAI4342568.1"/>
    <property type="molecule type" value="Genomic_DNA"/>
</dbReference>
<reference evidence="2" key="1">
    <citation type="journal article" date="2023" name="Front. Plant Sci.">
        <title>Chromosomal-level genome assembly of Melastoma candidum provides insights into trichome evolution.</title>
        <authorList>
            <person name="Zhong Y."/>
            <person name="Wu W."/>
            <person name="Sun C."/>
            <person name="Zou P."/>
            <person name="Liu Y."/>
            <person name="Dai S."/>
            <person name="Zhou R."/>
        </authorList>
    </citation>
    <scope>NUCLEOTIDE SEQUENCE [LARGE SCALE GENOMIC DNA]</scope>
</reference>
<organism evidence="1 2">
    <name type="scientific">Melastoma candidum</name>
    <dbReference type="NCBI Taxonomy" id="119954"/>
    <lineage>
        <taxon>Eukaryota</taxon>
        <taxon>Viridiplantae</taxon>
        <taxon>Streptophyta</taxon>
        <taxon>Embryophyta</taxon>
        <taxon>Tracheophyta</taxon>
        <taxon>Spermatophyta</taxon>
        <taxon>Magnoliopsida</taxon>
        <taxon>eudicotyledons</taxon>
        <taxon>Gunneridae</taxon>
        <taxon>Pentapetalae</taxon>
        <taxon>rosids</taxon>
        <taxon>malvids</taxon>
        <taxon>Myrtales</taxon>
        <taxon>Melastomataceae</taxon>
        <taxon>Melastomatoideae</taxon>
        <taxon>Melastomateae</taxon>
        <taxon>Melastoma</taxon>
    </lineage>
</organism>
<comment type="caution">
    <text evidence="1">The sequence shown here is derived from an EMBL/GenBank/DDBJ whole genome shotgun (WGS) entry which is preliminary data.</text>
</comment>
<accession>A0ACB9P0P5</accession>
<evidence type="ECO:0000313" key="1">
    <source>
        <dbReference type="EMBL" id="KAI4342568.1"/>
    </source>
</evidence>
<keyword evidence="2" id="KW-1185">Reference proteome</keyword>
<proteinExistence type="predicted"/>
<dbReference type="Proteomes" id="UP001057402">
    <property type="component" value="Chromosome 7"/>
</dbReference>